<evidence type="ECO:0000313" key="2">
    <source>
        <dbReference type="Proteomes" id="UP000224567"/>
    </source>
</evidence>
<name>A0A2G2VSF3_CAPBA</name>
<dbReference type="Gene3D" id="3.40.50.2000">
    <property type="entry name" value="Glycogen Phosphorylase B"/>
    <property type="match status" value="1"/>
</dbReference>
<proteinExistence type="predicted"/>
<dbReference type="EMBL" id="MLFT02000010">
    <property type="protein sequence ID" value="PHT35914.1"/>
    <property type="molecule type" value="Genomic_DNA"/>
</dbReference>
<dbReference type="OrthoDB" id="5835829at2759"/>
<keyword evidence="2" id="KW-1185">Reference proteome</keyword>
<evidence type="ECO:0000313" key="1">
    <source>
        <dbReference type="EMBL" id="PHT35914.1"/>
    </source>
</evidence>
<dbReference type="STRING" id="33114.A0A2G2VSF3"/>
<reference evidence="1 2" key="1">
    <citation type="journal article" date="2017" name="Genome Biol.">
        <title>New reference genome sequences of hot pepper reveal the massive evolution of plant disease-resistance genes by retroduplication.</title>
        <authorList>
            <person name="Kim S."/>
            <person name="Park J."/>
            <person name="Yeom S.I."/>
            <person name="Kim Y.M."/>
            <person name="Seo E."/>
            <person name="Kim K.T."/>
            <person name="Kim M.S."/>
            <person name="Lee J.M."/>
            <person name="Cheong K."/>
            <person name="Shin H.S."/>
            <person name="Kim S.B."/>
            <person name="Han K."/>
            <person name="Lee J."/>
            <person name="Park M."/>
            <person name="Lee H.A."/>
            <person name="Lee H.Y."/>
            <person name="Lee Y."/>
            <person name="Oh S."/>
            <person name="Lee J.H."/>
            <person name="Choi E."/>
            <person name="Choi E."/>
            <person name="Lee S.E."/>
            <person name="Jeon J."/>
            <person name="Kim H."/>
            <person name="Choi G."/>
            <person name="Song H."/>
            <person name="Lee J."/>
            <person name="Lee S.C."/>
            <person name="Kwon J.K."/>
            <person name="Lee H.Y."/>
            <person name="Koo N."/>
            <person name="Hong Y."/>
            <person name="Kim R.W."/>
            <person name="Kang W.H."/>
            <person name="Huh J.H."/>
            <person name="Kang B.C."/>
            <person name="Yang T.J."/>
            <person name="Lee Y.H."/>
            <person name="Bennetzen J.L."/>
            <person name="Choi D."/>
        </authorList>
    </citation>
    <scope>NUCLEOTIDE SEQUENCE [LARGE SCALE GENOMIC DNA]</scope>
    <source>
        <strain evidence="2">cv. PBC81</strain>
    </source>
</reference>
<protein>
    <submittedName>
        <fullName evidence="1">Uncharacterized protein</fullName>
    </submittedName>
</protein>
<gene>
    <name evidence="1" type="ORF">CQW23_23614</name>
</gene>
<sequence>MSESGSAFETLQMDMLLPFVFNQGFNARLLEEKSVMIEVKRKEEDGSFSRNGIEMSIREVIVSEEGRELKARARKGSAVFGEWKLHCSNIRNFYRVFEK</sequence>
<comment type="caution">
    <text evidence="1">The sequence shown here is derived from an EMBL/GenBank/DDBJ whole genome shotgun (WGS) entry which is preliminary data.</text>
</comment>
<accession>A0A2G2VSF3</accession>
<dbReference type="AlphaFoldDB" id="A0A2G2VSF3"/>
<organism evidence="1 2">
    <name type="scientific">Capsicum baccatum</name>
    <name type="common">Peruvian pepper</name>
    <dbReference type="NCBI Taxonomy" id="33114"/>
    <lineage>
        <taxon>Eukaryota</taxon>
        <taxon>Viridiplantae</taxon>
        <taxon>Streptophyta</taxon>
        <taxon>Embryophyta</taxon>
        <taxon>Tracheophyta</taxon>
        <taxon>Spermatophyta</taxon>
        <taxon>Magnoliopsida</taxon>
        <taxon>eudicotyledons</taxon>
        <taxon>Gunneridae</taxon>
        <taxon>Pentapetalae</taxon>
        <taxon>asterids</taxon>
        <taxon>lamiids</taxon>
        <taxon>Solanales</taxon>
        <taxon>Solanaceae</taxon>
        <taxon>Solanoideae</taxon>
        <taxon>Capsiceae</taxon>
        <taxon>Capsicum</taxon>
    </lineage>
</organism>
<reference evidence="2" key="2">
    <citation type="journal article" date="2017" name="J. Anim. Genet.">
        <title>Multiple reference genome sequences of hot pepper reveal the massive evolution of plant disease resistance genes by retroduplication.</title>
        <authorList>
            <person name="Kim S."/>
            <person name="Park J."/>
            <person name="Yeom S.-I."/>
            <person name="Kim Y.-M."/>
            <person name="Seo E."/>
            <person name="Kim K.-T."/>
            <person name="Kim M.-S."/>
            <person name="Lee J.M."/>
            <person name="Cheong K."/>
            <person name="Shin H.-S."/>
            <person name="Kim S.-B."/>
            <person name="Han K."/>
            <person name="Lee J."/>
            <person name="Park M."/>
            <person name="Lee H.-A."/>
            <person name="Lee H.-Y."/>
            <person name="Lee Y."/>
            <person name="Oh S."/>
            <person name="Lee J.H."/>
            <person name="Choi E."/>
            <person name="Choi E."/>
            <person name="Lee S.E."/>
            <person name="Jeon J."/>
            <person name="Kim H."/>
            <person name="Choi G."/>
            <person name="Song H."/>
            <person name="Lee J."/>
            <person name="Lee S.-C."/>
            <person name="Kwon J.-K."/>
            <person name="Lee H.-Y."/>
            <person name="Koo N."/>
            <person name="Hong Y."/>
            <person name="Kim R.W."/>
            <person name="Kang W.-H."/>
            <person name="Huh J.H."/>
            <person name="Kang B.-C."/>
            <person name="Yang T.-J."/>
            <person name="Lee Y.-H."/>
            <person name="Bennetzen J.L."/>
            <person name="Choi D."/>
        </authorList>
    </citation>
    <scope>NUCLEOTIDE SEQUENCE [LARGE SCALE GENOMIC DNA]</scope>
    <source>
        <strain evidence="2">cv. PBC81</strain>
    </source>
</reference>
<dbReference type="SUPFAM" id="SSF53756">
    <property type="entry name" value="UDP-Glycosyltransferase/glycogen phosphorylase"/>
    <property type="match status" value="1"/>
</dbReference>
<dbReference type="Proteomes" id="UP000224567">
    <property type="component" value="Unassembled WGS sequence"/>
</dbReference>